<dbReference type="RefSeq" id="WP_008489976.1">
    <property type="nucleotide sequence ID" value="NZ_AMRG01000022.1"/>
</dbReference>
<comment type="caution">
    <text evidence="1">The sequence shown here is derived from an EMBL/GenBank/DDBJ whole genome shotgun (WGS) entry which is preliminary data.</text>
</comment>
<evidence type="ECO:0000313" key="2">
    <source>
        <dbReference type="Proteomes" id="UP000014115"/>
    </source>
</evidence>
<name>K2J988_9GAMM</name>
<protein>
    <submittedName>
        <fullName evidence="1">Uncharacterized protein</fullName>
    </submittedName>
</protein>
<dbReference type="STRING" id="740709.A10D4_12764"/>
<accession>K2J988</accession>
<sequence length="108" mass="12293">MPEGLQVWDESGRLIVDTTTLVGKLLGTTFSEQLSGYLDDERFLRGTPFGFVLPQPTSYNLGNGNAYNATVSNSVKLDFIGNRMRWSLTENEQYYDDIPGYRIYYGIY</sequence>
<keyword evidence="2" id="KW-1185">Reference proteome</keyword>
<reference evidence="1 2" key="1">
    <citation type="journal article" date="2012" name="J. Bacteriol.">
        <title>Genome Sequence of Idiomarina xiamenensis Type Strain 10-D-4.</title>
        <authorList>
            <person name="Lai Q."/>
            <person name="Wang L."/>
            <person name="Wang W."/>
            <person name="Shao Z."/>
        </authorList>
    </citation>
    <scope>NUCLEOTIDE SEQUENCE [LARGE SCALE GENOMIC DNA]</scope>
    <source>
        <strain evidence="1 2">10-D-4</strain>
    </source>
</reference>
<evidence type="ECO:0000313" key="1">
    <source>
        <dbReference type="EMBL" id="EKE79731.1"/>
    </source>
</evidence>
<organism evidence="1 2">
    <name type="scientific">Idiomarina xiamenensis 10-D-4</name>
    <dbReference type="NCBI Taxonomy" id="740709"/>
    <lineage>
        <taxon>Bacteria</taxon>
        <taxon>Pseudomonadati</taxon>
        <taxon>Pseudomonadota</taxon>
        <taxon>Gammaproteobacteria</taxon>
        <taxon>Alteromonadales</taxon>
        <taxon>Idiomarinaceae</taxon>
        <taxon>Idiomarina</taxon>
    </lineage>
</organism>
<proteinExistence type="predicted"/>
<dbReference type="AlphaFoldDB" id="K2J988"/>
<gene>
    <name evidence="1" type="ORF">A10D4_12764</name>
</gene>
<dbReference type="Proteomes" id="UP000014115">
    <property type="component" value="Unassembled WGS sequence"/>
</dbReference>
<dbReference type="EMBL" id="AMRG01000022">
    <property type="protein sequence ID" value="EKE79731.1"/>
    <property type="molecule type" value="Genomic_DNA"/>
</dbReference>